<feature type="domain" description="DUF3298" evidence="1">
    <location>
        <begin position="179"/>
        <end position="248"/>
    </location>
</feature>
<evidence type="ECO:0000313" key="2">
    <source>
        <dbReference type="EMBL" id="KAF1024971.1"/>
    </source>
</evidence>
<dbReference type="Gene3D" id="3.90.640.20">
    <property type="entry name" value="Heat-shock cognate protein, ATPase"/>
    <property type="match status" value="1"/>
</dbReference>
<dbReference type="Proteomes" id="UP000490535">
    <property type="component" value="Unassembled WGS sequence"/>
</dbReference>
<proteinExistence type="predicted"/>
<name>A0A833UUW4_ACIBZ</name>
<dbReference type="Pfam" id="PF11738">
    <property type="entry name" value="DUF3298"/>
    <property type="match status" value="1"/>
</dbReference>
<protein>
    <recommendedName>
        <fullName evidence="1">DUF3298 domain-containing protein</fullName>
    </recommendedName>
</protein>
<reference evidence="3" key="1">
    <citation type="journal article" date="2020" name="MBio">
        <title>Horizontal gene transfer to a defensive symbiont with a reduced genome amongst a multipartite beetle microbiome.</title>
        <authorList>
            <person name="Waterworth S.C."/>
            <person name="Florez L.V."/>
            <person name="Rees E.R."/>
            <person name="Hertweck C."/>
            <person name="Kaltenpoth M."/>
            <person name="Kwan J.C."/>
        </authorList>
    </citation>
    <scope>NUCLEOTIDE SEQUENCE [LARGE SCALE GENOMIC DNA]</scope>
</reference>
<comment type="caution">
    <text evidence="2">The sequence shown here is derived from an EMBL/GenBank/DDBJ whole genome shotgun (WGS) entry which is preliminary data.</text>
</comment>
<dbReference type="AlphaFoldDB" id="A0A833UUW4"/>
<evidence type="ECO:0000259" key="1">
    <source>
        <dbReference type="Pfam" id="PF11738"/>
    </source>
</evidence>
<gene>
    <name evidence="2" type="ORF">GAK29_02235</name>
</gene>
<accession>A0A833UUW4</accession>
<dbReference type="Gene3D" id="3.30.565.40">
    <property type="entry name" value="Fervidobacterium nodosum Rt17-B1 like"/>
    <property type="match status" value="1"/>
</dbReference>
<evidence type="ECO:0000313" key="3">
    <source>
        <dbReference type="Proteomes" id="UP000490535"/>
    </source>
</evidence>
<dbReference type="EMBL" id="WNDP01000049">
    <property type="protein sequence ID" value="KAF1024971.1"/>
    <property type="molecule type" value="Genomic_DNA"/>
</dbReference>
<organism evidence="2 3">
    <name type="scientific">Acinetobacter bereziniae</name>
    <name type="common">Acinetobacter genomosp. 10</name>
    <dbReference type="NCBI Taxonomy" id="106648"/>
    <lineage>
        <taxon>Bacteria</taxon>
        <taxon>Pseudomonadati</taxon>
        <taxon>Pseudomonadota</taxon>
        <taxon>Gammaproteobacteria</taxon>
        <taxon>Moraxellales</taxon>
        <taxon>Moraxellaceae</taxon>
        <taxon>Acinetobacter</taxon>
    </lineage>
</organism>
<sequence length="275" mass="30649">MLYDMVTQVNLKTGLVASALFSVLLIATGCQEKPASQTEQAGVSTAKSVQIPLIQATVQRVDAVKKQFCDEDGCTQYDLQSVKSNVPWIDEYFLNRIKKDVPGAFEKDQGHAPAEGEAQTSPKGLNQNSIYVRFISQQNNLATFVIQTYTYAAGAAHGMYHNEYVTFDLSTQKRLALTDILKPNVEAKVAEQLYDANANWLIQKDITRDKLQLSDNYYYGVNGIVFVYPLYELTSYAEGMPELKLPYQTAKDLIKPEYLPSLPQVEPVAEQAATP</sequence>
<dbReference type="InterPro" id="IPR021729">
    <property type="entry name" value="DUF3298"/>
</dbReference>
<dbReference type="InterPro" id="IPR037126">
    <property type="entry name" value="PdaC/RsiV-like_sf"/>
</dbReference>